<protein>
    <recommendedName>
        <fullName evidence="3">DUF3368 domain-containing protein</fullName>
    </recommendedName>
</protein>
<dbReference type="PANTHER" id="PTHR39550">
    <property type="entry name" value="SLL0658 PROTEIN"/>
    <property type="match status" value="1"/>
</dbReference>
<dbReference type="InterPro" id="IPR021799">
    <property type="entry name" value="PIN-like_prokaryotic"/>
</dbReference>
<name>A0A497EXY6_9CREN</name>
<dbReference type="Proteomes" id="UP000272051">
    <property type="component" value="Unassembled WGS sequence"/>
</dbReference>
<dbReference type="EMBL" id="QMQX01000071">
    <property type="protein sequence ID" value="RLE52046.1"/>
    <property type="molecule type" value="Genomic_DNA"/>
</dbReference>
<evidence type="ECO:0008006" key="3">
    <source>
        <dbReference type="Google" id="ProtNLM"/>
    </source>
</evidence>
<evidence type="ECO:0000313" key="1">
    <source>
        <dbReference type="EMBL" id="RLE52046.1"/>
    </source>
</evidence>
<comment type="caution">
    <text evidence="1">The sequence shown here is derived from an EMBL/GenBank/DDBJ whole genome shotgun (WGS) entry which is preliminary data.</text>
</comment>
<proteinExistence type="predicted"/>
<dbReference type="PANTHER" id="PTHR39550:SF1">
    <property type="entry name" value="SLL0658 PROTEIN"/>
    <property type="match status" value="1"/>
</dbReference>
<evidence type="ECO:0000313" key="2">
    <source>
        <dbReference type="Proteomes" id="UP000272051"/>
    </source>
</evidence>
<dbReference type="AlphaFoldDB" id="A0A497EXY6"/>
<organism evidence="1 2">
    <name type="scientific">Thermoproteota archaeon</name>
    <dbReference type="NCBI Taxonomy" id="2056631"/>
    <lineage>
        <taxon>Archaea</taxon>
        <taxon>Thermoproteota</taxon>
    </lineage>
</organism>
<sequence length="179" mass="19613">MSVQEQCDKKTCLIINSSTIITLSELNKLDLIGRLSRKFHIIIPKAVIRELSRNSRISSSIAAYAVELAIDKSISKDLQSSLEGLGEGEKEVLVMAYAINRSGGGLRAIAVIDERVARRKAKALGILVTGLLGLIICSKKASVLSLDEAMWMLNQLPNTSLYVTRDLIEKAKLELMKTS</sequence>
<gene>
    <name evidence="1" type="ORF">DRJ33_04655</name>
</gene>
<accession>A0A497EXY6</accession>
<reference evidence="1 2" key="1">
    <citation type="submission" date="2018-06" db="EMBL/GenBank/DDBJ databases">
        <title>Extensive metabolic versatility and redundancy in microbially diverse, dynamic hydrothermal sediments.</title>
        <authorList>
            <person name="Dombrowski N."/>
            <person name="Teske A."/>
            <person name="Baker B.J."/>
        </authorList>
    </citation>
    <scope>NUCLEOTIDE SEQUENCE [LARGE SCALE GENOMIC DNA]</scope>
    <source>
        <strain evidence="1">B34_G17</strain>
    </source>
</reference>
<dbReference type="Pfam" id="PF11848">
    <property type="entry name" value="DUF3368"/>
    <property type="match status" value="1"/>
</dbReference>